<dbReference type="Pfam" id="PF00650">
    <property type="entry name" value="CRAL_TRIO"/>
    <property type="match status" value="1"/>
</dbReference>
<dbReference type="InterPro" id="IPR036273">
    <property type="entry name" value="CRAL/TRIO_N_dom_sf"/>
</dbReference>
<dbReference type="PANTHER" id="PTHR47104">
    <property type="entry name" value="SEC14P-LIKE PHOSPHATIDYLINOSITOL TRANSFER FAMILY PROTEIN"/>
    <property type="match status" value="1"/>
</dbReference>
<dbReference type="SUPFAM" id="SSF46938">
    <property type="entry name" value="CRAL/TRIO N-terminal domain"/>
    <property type="match status" value="1"/>
</dbReference>
<dbReference type="PANTHER" id="PTHR47104:SF1">
    <property type="entry name" value="SEC14P-LIKE PHOSPHATIDYLINOSITOL TRANSFER FAMILY PROTEIN"/>
    <property type="match status" value="1"/>
</dbReference>
<gene>
    <name evidence="2" type="ORF">V8G54_030054</name>
</gene>
<protein>
    <recommendedName>
        <fullName evidence="1">CRAL-TRIO domain-containing protein</fullName>
    </recommendedName>
</protein>
<dbReference type="InterPro" id="IPR001251">
    <property type="entry name" value="CRAL-TRIO_dom"/>
</dbReference>
<dbReference type="CDD" id="cd00170">
    <property type="entry name" value="SEC14"/>
    <property type="match status" value="1"/>
</dbReference>
<feature type="domain" description="CRAL-TRIO" evidence="1">
    <location>
        <begin position="77"/>
        <end position="259"/>
    </location>
</feature>
<evidence type="ECO:0000313" key="2">
    <source>
        <dbReference type="EMBL" id="WVY97903.1"/>
    </source>
</evidence>
<dbReference type="AlphaFoldDB" id="A0AAQ3RMG4"/>
<dbReference type="SUPFAM" id="SSF52087">
    <property type="entry name" value="CRAL/TRIO domain"/>
    <property type="match status" value="2"/>
</dbReference>
<sequence length="594" mass="66181">MGKKTELGDHKETAKVEAVLELLRKQTPLTVKQEKFCNYACVKRFLKAKGDSVKKASKQLKACLAWRESVITDHLIADDFSAELADGLAYVAGHDDESRPVMIFRLKQDYQKLHSQKMFTRLLAFTMEVAISTMPKNVEQFVMLFDARPEGHTESVRSAPGVSKTLGSKCRPVRKGIIGNWSFYRSASAFMNQLLPALKIVAEYYPGRLCKAFVIDPPSLFAYLWKGVRPFVELSSWTTVVSSLDFEESFDFNDFAAYPRASSLRFDASTVKSTAKIGSCSSSRFSFTVSHHLDSLKPCIQSGTYESLARADLAAKRALALVRLARREDPPRPPGYQERPLPLHPAAAESDGAAEDLVPAVAGDVFPSREPREREGREVPRIVLALCKVLSKTVRRNGLQVEDAAPTRWPDLHCFPSHKKTSRFRFSAIIIFECINYYYYQHQVDIDSIFDPEFQLSSSLVREQSTPGVTNQAGYETACIIYVNFWRVVLEIAWEEGSVVETANSEVQRSVGNSSGNGMNGKALKMRREEVKTWLEGVSEVPFPGVAHEWCLSDGAKQNAAFNACSYTLAAAAVASVASSFLPSTLFYKPPILT</sequence>
<name>A0AAQ3RMG4_VIGMU</name>
<evidence type="ECO:0000259" key="1">
    <source>
        <dbReference type="PROSITE" id="PS50191"/>
    </source>
</evidence>
<accession>A0AAQ3RMG4</accession>
<dbReference type="InterPro" id="IPR036865">
    <property type="entry name" value="CRAL-TRIO_dom_sf"/>
</dbReference>
<keyword evidence="3" id="KW-1185">Reference proteome</keyword>
<dbReference type="Proteomes" id="UP001374535">
    <property type="component" value="Chromosome 9"/>
</dbReference>
<dbReference type="SMART" id="SM00516">
    <property type="entry name" value="SEC14"/>
    <property type="match status" value="1"/>
</dbReference>
<dbReference type="EMBL" id="CP144692">
    <property type="protein sequence ID" value="WVY97903.1"/>
    <property type="molecule type" value="Genomic_DNA"/>
</dbReference>
<proteinExistence type="predicted"/>
<evidence type="ECO:0000313" key="3">
    <source>
        <dbReference type="Proteomes" id="UP001374535"/>
    </source>
</evidence>
<organism evidence="2 3">
    <name type="scientific">Vigna mungo</name>
    <name type="common">Black gram</name>
    <name type="synonym">Phaseolus mungo</name>
    <dbReference type="NCBI Taxonomy" id="3915"/>
    <lineage>
        <taxon>Eukaryota</taxon>
        <taxon>Viridiplantae</taxon>
        <taxon>Streptophyta</taxon>
        <taxon>Embryophyta</taxon>
        <taxon>Tracheophyta</taxon>
        <taxon>Spermatophyta</taxon>
        <taxon>Magnoliopsida</taxon>
        <taxon>eudicotyledons</taxon>
        <taxon>Gunneridae</taxon>
        <taxon>Pentapetalae</taxon>
        <taxon>rosids</taxon>
        <taxon>fabids</taxon>
        <taxon>Fabales</taxon>
        <taxon>Fabaceae</taxon>
        <taxon>Papilionoideae</taxon>
        <taxon>50 kb inversion clade</taxon>
        <taxon>NPAAA clade</taxon>
        <taxon>indigoferoid/millettioid clade</taxon>
        <taxon>Phaseoleae</taxon>
        <taxon>Vigna</taxon>
    </lineage>
</organism>
<reference evidence="2 3" key="1">
    <citation type="journal article" date="2023" name="Life. Sci Alliance">
        <title>Evolutionary insights into 3D genome organization and epigenetic landscape of Vigna mungo.</title>
        <authorList>
            <person name="Junaid A."/>
            <person name="Singh B."/>
            <person name="Bhatia S."/>
        </authorList>
    </citation>
    <scope>NUCLEOTIDE SEQUENCE [LARGE SCALE GENOMIC DNA]</scope>
    <source>
        <strain evidence="2">Urdbean</strain>
    </source>
</reference>
<dbReference type="PROSITE" id="PS50191">
    <property type="entry name" value="CRAL_TRIO"/>
    <property type="match status" value="1"/>
</dbReference>
<dbReference type="Gene3D" id="3.40.525.10">
    <property type="entry name" value="CRAL-TRIO lipid binding domain"/>
    <property type="match status" value="1"/>
</dbReference>